<evidence type="ECO:0000259" key="1">
    <source>
        <dbReference type="Pfam" id="PF09820"/>
    </source>
</evidence>
<dbReference type="InterPro" id="IPR018631">
    <property type="entry name" value="AAA-ATPase-like_dom"/>
</dbReference>
<dbReference type="Pfam" id="PF09820">
    <property type="entry name" value="AAA-ATPase_like"/>
    <property type="match status" value="1"/>
</dbReference>
<evidence type="ECO:0000313" key="2">
    <source>
        <dbReference type="EMBL" id="MCC2231838.1"/>
    </source>
</evidence>
<dbReference type="AlphaFoldDB" id="A0AAE3EBV1"/>
<gene>
    <name evidence="2" type="ORF">LKD81_12665</name>
</gene>
<protein>
    <submittedName>
        <fullName evidence="2">AAA family ATPase</fullName>
    </submittedName>
</protein>
<dbReference type="InterPro" id="IPR027417">
    <property type="entry name" value="P-loop_NTPase"/>
</dbReference>
<dbReference type="RefSeq" id="WP_308454322.1">
    <property type="nucleotide sequence ID" value="NZ_JAJEQR010000040.1"/>
</dbReference>
<comment type="caution">
    <text evidence="2">The sequence shown here is derived from an EMBL/GenBank/DDBJ whole genome shotgun (WGS) entry which is preliminary data.</text>
</comment>
<feature type="domain" description="AAA-ATPase-like" evidence="1">
    <location>
        <begin position="69"/>
        <end position="293"/>
    </location>
</feature>
<organism evidence="2 3">
    <name type="scientific">Hominifimenecus microfluidus</name>
    <dbReference type="NCBI Taxonomy" id="2885348"/>
    <lineage>
        <taxon>Bacteria</taxon>
        <taxon>Bacillati</taxon>
        <taxon>Bacillota</taxon>
        <taxon>Clostridia</taxon>
        <taxon>Lachnospirales</taxon>
        <taxon>Lachnospiraceae</taxon>
        <taxon>Hominifimenecus</taxon>
    </lineage>
</organism>
<reference evidence="2" key="1">
    <citation type="submission" date="2021-10" db="EMBL/GenBank/DDBJ databases">
        <title>Anaerobic single-cell dispensing facilitates the cultivation of human gut bacteria.</title>
        <authorList>
            <person name="Afrizal A."/>
        </authorList>
    </citation>
    <scope>NUCLEOTIDE SEQUENCE</scope>
    <source>
        <strain evidence="2">CLA-AA-H215</strain>
    </source>
</reference>
<sequence length="449" mass="52243">MNYVDVKIAADRWSLTERRITTLCRDGRIESAKKEKGVWLIPDNMQKPVDGRRNKSSRAIKASIKLPLPIGVSDFKELITGYYYVDKTLMIKEFLDSRPKVSLFTRPRRFGKNLAMDMLKAFFEISDTDNSKYFQNKKIWSCGEEYRREQGKYPVIFVSFKDIKFSTWEETYTAIREIIASEYLRHDILLTSDKCNEFEKDYFRKVADGSITEVSMIRAFQELSRMLHKHYGQSAVIIIDEYDTPIQQSHTEGYYEQITGFMRNLLSGAFKDNSHLSFGFLTGILRVAKESIFSGLNNLIVHSIMDEKYSEYFGFTAAEVKEMATYYHVSDRYREICEWYDGYRFGDADIFNPWSVINYFYNSCSAKAYWQSTGDNSIIRQIVSEADDETADNLRRLMQGQQISSYVDPSVIYPEIKSNPTTIYSFLLSAGYLKTVKKNELHDGNAILF</sequence>
<dbReference type="PANTHER" id="PTHR34825:SF1">
    <property type="entry name" value="AAA-ATPASE-LIKE DOMAIN-CONTAINING PROTEIN"/>
    <property type="match status" value="1"/>
</dbReference>
<accession>A0AAE3EBV1</accession>
<proteinExistence type="predicted"/>
<dbReference type="EMBL" id="JAJEQR010000040">
    <property type="protein sequence ID" value="MCC2231838.1"/>
    <property type="molecule type" value="Genomic_DNA"/>
</dbReference>
<evidence type="ECO:0000313" key="3">
    <source>
        <dbReference type="Proteomes" id="UP001198182"/>
    </source>
</evidence>
<name>A0AAE3EBV1_9FIRM</name>
<dbReference type="PANTHER" id="PTHR34825">
    <property type="entry name" value="CONSERVED PROTEIN, WITH A WEAK D-GALACTARATE DEHYDRATASE/ALTRONATE HYDROLASE DOMAIN"/>
    <property type="match status" value="1"/>
</dbReference>
<dbReference type="SUPFAM" id="SSF52540">
    <property type="entry name" value="P-loop containing nucleoside triphosphate hydrolases"/>
    <property type="match status" value="1"/>
</dbReference>
<dbReference type="Proteomes" id="UP001198182">
    <property type="component" value="Unassembled WGS sequence"/>
</dbReference>
<keyword evidence="3" id="KW-1185">Reference proteome</keyword>